<keyword evidence="4" id="KW-0677">Repeat</keyword>
<dbReference type="Proteomes" id="UP000245591">
    <property type="component" value="Unassembled WGS sequence"/>
</dbReference>
<feature type="region of interest" description="Disordered" evidence="11">
    <location>
        <begin position="398"/>
        <end position="448"/>
    </location>
</feature>
<comment type="caution">
    <text evidence="13">The sequence shown here is derived from an EMBL/GenBank/DDBJ whole genome shotgun (WGS) entry which is preliminary data.</text>
</comment>
<feature type="compositionally biased region" description="Polar residues" evidence="11">
    <location>
        <begin position="281"/>
        <end position="295"/>
    </location>
</feature>
<feature type="compositionally biased region" description="Polar residues" evidence="11">
    <location>
        <begin position="1328"/>
        <end position="1344"/>
    </location>
</feature>
<dbReference type="Gene3D" id="3.30.1610.10">
    <property type="entry name" value="Peptidase S59, nucleoporin"/>
    <property type="match status" value="1"/>
</dbReference>
<dbReference type="GO" id="GO:0034398">
    <property type="term" value="P:telomere tethering at nuclear periphery"/>
    <property type="evidence" value="ECO:0007669"/>
    <property type="project" value="TreeGrafter"/>
</dbReference>
<dbReference type="PROSITE" id="PS51434">
    <property type="entry name" value="NUP_C"/>
    <property type="match status" value="1"/>
</dbReference>
<feature type="compositionally biased region" description="Low complexity" evidence="11">
    <location>
        <begin position="1183"/>
        <end position="1205"/>
    </location>
</feature>
<feature type="compositionally biased region" description="Low complexity" evidence="11">
    <location>
        <begin position="429"/>
        <end position="440"/>
    </location>
</feature>
<evidence type="ECO:0000256" key="1">
    <source>
        <dbReference type="ARBA" id="ARBA00004567"/>
    </source>
</evidence>
<dbReference type="FunFam" id="3.30.1610.10:FF:000003">
    <property type="entry name" value="Nucleoporin SONB, putative"/>
    <property type="match status" value="1"/>
</dbReference>
<accession>A0A2U1J6G6</accession>
<feature type="compositionally biased region" description="Low complexity" evidence="11">
    <location>
        <begin position="16"/>
        <end position="30"/>
    </location>
</feature>
<reference evidence="13 14" key="1">
    <citation type="journal article" date="2018" name="MBio">
        <title>Comparative Genomics Reveals the Core Gene Toolbox for the Fungus-Insect Symbiosis.</title>
        <authorList>
            <person name="Wang Y."/>
            <person name="Stata M."/>
            <person name="Wang W."/>
            <person name="Stajich J.E."/>
            <person name="White M.M."/>
            <person name="Moncalvo J.M."/>
        </authorList>
    </citation>
    <scope>NUCLEOTIDE SEQUENCE [LARGE SCALE GENOMIC DNA]</scope>
    <source>
        <strain evidence="13 14">AUS-126-30</strain>
    </source>
</reference>
<dbReference type="InterPro" id="IPR007230">
    <property type="entry name" value="Nup98_auto-Pept-S59_dom"/>
</dbReference>
<feature type="region of interest" description="Disordered" evidence="11">
    <location>
        <begin position="1328"/>
        <end position="1354"/>
    </location>
</feature>
<dbReference type="GO" id="GO:0006405">
    <property type="term" value="P:RNA export from nucleus"/>
    <property type="evidence" value="ECO:0007669"/>
    <property type="project" value="TreeGrafter"/>
</dbReference>
<evidence type="ECO:0000256" key="10">
    <source>
        <dbReference type="ARBA" id="ARBA00023242"/>
    </source>
</evidence>
<dbReference type="GO" id="GO:0008139">
    <property type="term" value="F:nuclear localization sequence binding"/>
    <property type="evidence" value="ECO:0007669"/>
    <property type="project" value="TreeGrafter"/>
</dbReference>
<feature type="compositionally biased region" description="Low complexity" evidence="11">
    <location>
        <begin position="196"/>
        <end position="212"/>
    </location>
</feature>
<feature type="region of interest" description="Disordered" evidence="11">
    <location>
        <begin position="305"/>
        <end position="372"/>
    </location>
</feature>
<dbReference type="Gene3D" id="1.25.40.690">
    <property type="match status" value="1"/>
</dbReference>
<name>A0A2U1J6G6_SMIAN</name>
<evidence type="ECO:0000256" key="4">
    <source>
        <dbReference type="ARBA" id="ARBA00022737"/>
    </source>
</evidence>
<dbReference type="InterPro" id="IPR036903">
    <property type="entry name" value="Nup98_auto-Pept-S59_dom_sf"/>
</dbReference>
<comment type="subcellular location">
    <subcellularLocation>
        <location evidence="1">Nucleus</location>
        <location evidence="1">Nuclear pore complex</location>
    </subcellularLocation>
</comment>
<feature type="compositionally biased region" description="Low complexity" evidence="11">
    <location>
        <begin position="66"/>
        <end position="95"/>
    </location>
</feature>
<dbReference type="InterPro" id="IPR037665">
    <property type="entry name" value="Nucleoporin_S59-like"/>
</dbReference>
<keyword evidence="10" id="KW-0539">Nucleus</keyword>
<keyword evidence="5" id="KW-0068">Autocatalytic cleavage</keyword>
<proteinExistence type="inferred from homology"/>
<feature type="compositionally biased region" description="Low complexity" evidence="11">
    <location>
        <begin position="40"/>
        <end position="49"/>
    </location>
</feature>
<evidence type="ECO:0000256" key="6">
    <source>
        <dbReference type="ARBA" id="ARBA00022816"/>
    </source>
</evidence>
<dbReference type="Pfam" id="PF04096">
    <property type="entry name" value="Nucleoporin2"/>
    <property type="match status" value="1"/>
</dbReference>
<feature type="domain" description="Peptidase S59" evidence="12">
    <location>
        <begin position="905"/>
        <end position="1046"/>
    </location>
</feature>
<evidence type="ECO:0000256" key="2">
    <source>
        <dbReference type="ARBA" id="ARBA00008926"/>
    </source>
</evidence>
<feature type="compositionally biased region" description="Gly residues" evidence="11">
    <location>
        <begin position="1"/>
        <end position="15"/>
    </location>
</feature>
<feature type="compositionally biased region" description="Polar residues" evidence="11">
    <location>
        <begin position="344"/>
        <end position="368"/>
    </location>
</feature>
<dbReference type="Pfam" id="PF12110">
    <property type="entry name" value="Nup96"/>
    <property type="match status" value="1"/>
</dbReference>
<protein>
    <recommendedName>
        <fullName evidence="12">Peptidase S59 domain-containing protein</fullName>
    </recommendedName>
</protein>
<feature type="region of interest" description="Disordered" evidence="11">
    <location>
        <begin position="281"/>
        <end position="300"/>
    </location>
</feature>
<evidence type="ECO:0000313" key="13">
    <source>
        <dbReference type="EMBL" id="PWA00661.1"/>
    </source>
</evidence>
<feature type="compositionally biased region" description="Low complexity" evidence="11">
    <location>
        <begin position="305"/>
        <end position="323"/>
    </location>
</feature>
<evidence type="ECO:0000256" key="9">
    <source>
        <dbReference type="ARBA" id="ARBA00023132"/>
    </source>
</evidence>
<feature type="compositionally biased region" description="Polar residues" evidence="11">
    <location>
        <begin position="1206"/>
        <end position="1216"/>
    </location>
</feature>
<dbReference type="GO" id="GO:0051028">
    <property type="term" value="P:mRNA transport"/>
    <property type="evidence" value="ECO:0007669"/>
    <property type="project" value="UniProtKB-KW"/>
</dbReference>
<feature type="region of interest" description="Disordered" evidence="11">
    <location>
        <begin position="1160"/>
        <end position="1216"/>
    </location>
</feature>
<evidence type="ECO:0000256" key="3">
    <source>
        <dbReference type="ARBA" id="ARBA00022448"/>
    </source>
</evidence>
<gene>
    <name evidence="13" type="ORF">BB558_003289</name>
</gene>
<evidence type="ECO:0000259" key="12">
    <source>
        <dbReference type="PROSITE" id="PS51434"/>
    </source>
</evidence>
<feature type="compositionally biased region" description="Gly residues" evidence="11">
    <location>
        <begin position="324"/>
        <end position="336"/>
    </location>
</feature>
<feature type="compositionally biased region" description="Polar residues" evidence="11">
    <location>
        <begin position="213"/>
        <end position="225"/>
    </location>
</feature>
<keyword evidence="7" id="KW-0653">Protein transport</keyword>
<dbReference type="Gene3D" id="1.10.10.2360">
    <property type="match status" value="1"/>
</dbReference>
<dbReference type="PANTHER" id="PTHR23198">
    <property type="entry name" value="NUCLEOPORIN"/>
    <property type="match status" value="1"/>
</dbReference>
<evidence type="ECO:0000256" key="7">
    <source>
        <dbReference type="ARBA" id="ARBA00022927"/>
    </source>
</evidence>
<evidence type="ECO:0000256" key="11">
    <source>
        <dbReference type="SAM" id="MobiDB-lite"/>
    </source>
</evidence>
<dbReference type="GO" id="GO:0000973">
    <property type="term" value="P:post-transcriptional tethering of RNA polymerase II gene DNA at nuclear periphery"/>
    <property type="evidence" value="ECO:0007669"/>
    <property type="project" value="TreeGrafter"/>
</dbReference>
<dbReference type="GO" id="GO:0044614">
    <property type="term" value="C:nuclear pore cytoplasmic filaments"/>
    <property type="evidence" value="ECO:0007669"/>
    <property type="project" value="TreeGrafter"/>
</dbReference>
<keyword evidence="8" id="KW-0811">Translocation</keyword>
<dbReference type="SUPFAM" id="SSF82215">
    <property type="entry name" value="C-terminal autoproteolytic domain of nucleoporin nup98"/>
    <property type="match status" value="1"/>
</dbReference>
<dbReference type="InterPro" id="IPR021967">
    <property type="entry name" value="Nup98_C"/>
</dbReference>
<sequence>MFGSGSGFGSSGFGFGQNNNQQQNTGFGSNKPNTGFGSNTGAFGSSSGLSLGGGSTGFGQQNQTRFSSSSGTSGLFSNPTSGFGQTSTGGAFGSTTAGTPATNMFASANTGASGFGAGRISGSFGTPSTGFGTQPAGLGMSSLNNGTANIPFEPKKERNQSTNTMETIQSISAMDAYLQWSPEELRCKDYESGRKTSTLTGTTSGFGTTAGTQPSMFGSNTNQINTTTGGGLLGSGTTGFGSSGLFGSTATNTTTGAFGAAQPTLGFGSSGLFGSTATNTTPGAFGATQPNTGFGASTGFGSQGQLGSSSIFGKPAQPTTTTSGFGGFGQTSGTGFGATNTTTNQPSSFGFGATTNAFGQPSTTNTGFGMTANKPEGTGIGFGNTLGTTSGSFFGNTNTATNTLTKPGEFGQGLTSNTGAGGLFSGLSGQTNPTQTTGTNLFSAKPSSFGTTTGTTGGLFGQTNTSTGLGAFGQTQQTGTGLFGNKPNTTTTLTGGFGSTAPATTSGFGSNMFSSSGTTGTTGMFGSSAGTTMTQTGGTTTGGMFGTGASTTGTGLFQNQSTSQNLFSGTSAGGGLTSTGLQGQQSFFGNTSNTGAFSAGNKVFGTTQPATSGLGMFGSSTGIQQGMNLQQNTLTNTPLFASANQRPFGDNPLFASTTNTSGTSAGLTNANLLKATPMKSSTTNQGTAQVLKKPPIASVVLGTPKTISSVSRQQAKSSIISHNVFPSTPGRSRISGITSTPVTNGSTSKPRQNAAVSGGIGLFSESGFLSPEGPTRANITRLTPKQKVEFPSSKTPKSTDSRGQRERPKSAIFSGGANHSFSKTPERLPGLNLFGSKTPEPFKSSEKLSSSKQALGSANGIRYRDSAQLKSPSENVANRDIEELDQDDEFLNGAEDFGDDSAFSSGEYWTSPSTEELRKMQPQKLKSVKEFMCGRYGYGQVRFIEPVDLSSVGAISAIPGNIILFSNKVCTVYPDDNTKPPRGSGLNVPAVISLENCWPVDKSTREPIKVMTDSRVRSHIRRLKRVPETEFLDFTDGKWVFKVSHFSKYGLDDSYEDEEGVDAENEYDHQGENPAVNFQKFSNNDGGTTGNFGKTVNQNASIDTAPDIPDGFSLSESKYNNSLQDFDQAAVAFRKNNLSSGGFSSLLATKNSSTNFLFSGKQYPNGDDKKTTTNKSNNFAHPLNSKTNLENNENNNNTLNSESNNRIPTTNNNESDQTNKIFNLYKKSNGQGVSLSDLIRPRNTSLETSTRQLFNNSDQTRNNLKRPFSQSTSQKFPINNAIRTDKNPDLFRRSSLMFNKPLSRINNEDSLLSPNNLKRRKSAITNLRGSSVISNNPIPSQANPPRSAVKGRNLNRIRPSSLSVKFAVDDKSESDDKSSALEAYSIPSVSSLIYSSLANGSENCITSETKILLDYKKKIQNLSESTLRSGFDAGLTMGRSSRVCFGPGGTIVWSGSFSGKHSVVSQKIPLVNNLPKHIQLESNDLTNRINILGSETENPLFFKATLESQIDFMKVVPYNNNDNIYGGLLNRNDPKCPTAIPRWCVPGSSSKKPSFSQIFDNFCQKISEAPKKRTVSHHEKYLWMLGSALFDQLFSADTNRISSSSDNEKENDYIRYIERKKKVSLWIKKVVKNLVQKDLNRLSEALESKNSKTALVSAASARSIYIFLSGCQIEKASLAACSARDYRLATLLSQVGSGSVSCGGSDPVFQNLIKNQLLVWDRMDKSDGQSSFSLRPEYKRIYQTLSGDVMLSCDGTCEGKNGCYEMDWKRSLGLIMWYKSNLSEPLFKSIEYYFDSFKARKAAPPLPNWLVSQVSNPCTENQSVNSSSPKSVFLEQAKKLLELDIFDSQFQLLRLFGAPRDTLENYIHPNCFSPSSSARLPYIFSWILTKISGFKFKHGDASFDYLVMDMSSQLELLGHWHLALFALLQISSYSTREILVTEVLSRSVSSRDKNLIVQDKIISKLLNYSKHENGDFNITYQEFLDTDNWLLNNEESFVIHKCLIPPVWMARAKLFKARSLKNQKPESIDEDTFESSSILDEFRWLITTGSFNEAHRFLLFNIAPDCIVSSNLSLLSNCLYLLDPESSFLQLESDVNISERLSDNNWKVGGLLYKNYMFILNKLPEILRKFSSYSNSENTLNKTDEFGVSAEVEIQQLNNSAIKLINHSEELLSLLSAIFLVVGGFPEEPHNFHHSLNNTIESQNTSRDKQPSSSSNRNHNLSLIKGVYGLLSYSGNDGEILSKYGMEKINHKLSICLGHMSSTISSIVVQLKSSDMLSDSASEFPEMKEPNTSSMFNSLLPLSIGQRLNSIQSIAASF</sequence>
<feature type="region of interest" description="Disordered" evidence="11">
    <location>
        <begin position="1"/>
        <end position="95"/>
    </location>
</feature>
<feature type="region of interest" description="Disordered" evidence="11">
    <location>
        <begin position="722"/>
        <end position="857"/>
    </location>
</feature>
<feature type="region of interest" description="Disordered" evidence="11">
    <location>
        <begin position="196"/>
        <end position="230"/>
    </location>
</feature>
<keyword evidence="9" id="KW-0906">Nuclear pore complex</keyword>
<keyword evidence="6" id="KW-0509">mRNA transport</keyword>
<feature type="compositionally biased region" description="Basic and acidic residues" evidence="11">
    <location>
        <begin position="797"/>
        <end position="809"/>
    </location>
</feature>
<comment type="similarity">
    <text evidence="2">Belongs to the nucleoporin GLFG family.</text>
</comment>
<dbReference type="GO" id="GO:0006606">
    <property type="term" value="P:protein import into nucleus"/>
    <property type="evidence" value="ECO:0007669"/>
    <property type="project" value="TreeGrafter"/>
</dbReference>
<keyword evidence="3" id="KW-0813">Transport</keyword>
<evidence type="ECO:0000313" key="14">
    <source>
        <dbReference type="Proteomes" id="UP000245591"/>
    </source>
</evidence>
<evidence type="ECO:0000256" key="8">
    <source>
        <dbReference type="ARBA" id="ARBA00023010"/>
    </source>
</evidence>
<dbReference type="EMBL" id="MBFU01000321">
    <property type="protein sequence ID" value="PWA00661.1"/>
    <property type="molecule type" value="Genomic_DNA"/>
</dbReference>
<organism evidence="13 14">
    <name type="scientific">Smittium angustum</name>
    <dbReference type="NCBI Taxonomy" id="133377"/>
    <lineage>
        <taxon>Eukaryota</taxon>
        <taxon>Fungi</taxon>
        <taxon>Fungi incertae sedis</taxon>
        <taxon>Zoopagomycota</taxon>
        <taxon>Kickxellomycotina</taxon>
        <taxon>Harpellomycetes</taxon>
        <taxon>Harpellales</taxon>
        <taxon>Legeriomycetaceae</taxon>
        <taxon>Smittium</taxon>
    </lineage>
</organism>
<evidence type="ECO:0000256" key="5">
    <source>
        <dbReference type="ARBA" id="ARBA00022813"/>
    </source>
</evidence>
<keyword evidence="14" id="KW-1185">Reference proteome</keyword>
<dbReference type="GO" id="GO:0017056">
    <property type="term" value="F:structural constituent of nuclear pore"/>
    <property type="evidence" value="ECO:0007669"/>
    <property type="project" value="InterPro"/>
</dbReference>
<feature type="compositionally biased region" description="Polar residues" evidence="11">
    <location>
        <begin position="847"/>
        <end position="856"/>
    </location>
</feature>
<dbReference type="GO" id="GO:0003723">
    <property type="term" value="F:RNA binding"/>
    <property type="evidence" value="ECO:0007669"/>
    <property type="project" value="TreeGrafter"/>
</dbReference>
<feature type="compositionally biased region" description="Polar residues" evidence="11">
    <location>
        <begin position="722"/>
        <end position="755"/>
    </location>
</feature>
<dbReference type="PANTHER" id="PTHR23198:SF6">
    <property type="entry name" value="NUCLEAR PORE COMPLEX PROTEIN NUP98-NUP96"/>
    <property type="match status" value="1"/>
</dbReference>